<dbReference type="Proteomes" id="UP001318682">
    <property type="component" value="Chromosome"/>
</dbReference>
<protein>
    <submittedName>
        <fullName evidence="1">Uncharacterized protein</fullName>
    </submittedName>
</protein>
<gene>
    <name evidence="1" type="ORF">ROLI_013060</name>
</gene>
<sequence length="146" mass="15840">MTSARQSRDTALTAAFDQTLAKHKKTPAKPSPVTLRVTPEERTKLEELAAGMTLSAYIRACVFAEETKRRKKRPANVIEDKKAAAEALALLGQSRIASNLNQLAYHANIGALIVGGHRRDAGVQSEGKTDGGRRALPEPRETVCFC</sequence>
<dbReference type="RefSeq" id="WP_187428601.1">
    <property type="nucleotide sequence ID" value="NZ_CP143423.1"/>
</dbReference>
<reference evidence="2" key="1">
    <citation type="submission" date="2024-01" db="EMBL/GenBank/DDBJ databases">
        <title>Roseobacter fucihabitans sp. nov., isolated from the brown alga Fucus spiralis.</title>
        <authorList>
            <person name="Hahnke S."/>
            <person name="Berger M."/>
            <person name="Schlingloff A."/>
            <person name="Athale I."/>
            <person name="Neumann-Schaal M."/>
            <person name="Adenaya A."/>
            <person name="Poehlein A."/>
            <person name="Daniel R."/>
            <person name="Pertersen J."/>
            <person name="Brinkhoff T."/>
        </authorList>
    </citation>
    <scope>NUCLEOTIDE SEQUENCE [LARGE SCALE GENOMIC DNA]</scope>
    <source>
        <strain evidence="2">B14</strain>
    </source>
</reference>
<evidence type="ECO:0000313" key="1">
    <source>
        <dbReference type="EMBL" id="WVX48227.1"/>
    </source>
</evidence>
<proteinExistence type="predicted"/>
<accession>A0ABZ2BQL0</accession>
<name>A0ABZ2BQL0_9RHOB</name>
<keyword evidence="2" id="KW-1185">Reference proteome</keyword>
<dbReference type="Pfam" id="PF21983">
    <property type="entry name" value="NikA-like"/>
    <property type="match status" value="1"/>
</dbReference>
<evidence type="ECO:0000313" key="2">
    <source>
        <dbReference type="Proteomes" id="UP001318682"/>
    </source>
</evidence>
<organism evidence="1 2">
    <name type="scientific">Roseobacter fucihabitans</name>
    <dbReference type="NCBI Taxonomy" id="1537242"/>
    <lineage>
        <taxon>Bacteria</taxon>
        <taxon>Pseudomonadati</taxon>
        <taxon>Pseudomonadota</taxon>
        <taxon>Alphaproteobacteria</taxon>
        <taxon>Rhodobacterales</taxon>
        <taxon>Roseobacteraceae</taxon>
        <taxon>Roseobacter</taxon>
    </lineage>
</organism>
<dbReference type="InterPro" id="IPR053842">
    <property type="entry name" value="NikA-like"/>
</dbReference>
<dbReference type="EMBL" id="CP143423">
    <property type="protein sequence ID" value="WVX48227.1"/>
    <property type="molecule type" value="Genomic_DNA"/>
</dbReference>